<keyword evidence="3" id="KW-1185">Reference proteome</keyword>
<evidence type="ECO:0000313" key="2">
    <source>
        <dbReference type="EMBL" id="KUG08948.1"/>
    </source>
</evidence>
<dbReference type="CDD" id="cd06259">
    <property type="entry name" value="YdcF-like"/>
    <property type="match status" value="1"/>
</dbReference>
<organism evidence="2 3">
    <name type="scientific">Solirubrum puertoriconensis</name>
    <dbReference type="NCBI Taxonomy" id="1751427"/>
    <lineage>
        <taxon>Bacteria</taxon>
        <taxon>Pseudomonadati</taxon>
        <taxon>Bacteroidota</taxon>
        <taxon>Cytophagia</taxon>
        <taxon>Cytophagales</taxon>
    </lineage>
</organism>
<dbReference type="AlphaFoldDB" id="A0A9X0HN56"/>
<dbReference type="InterPro" id="IPR014729">
    <property type="entry name" value="Rossmann-like_a/b/a_fold"/>
</dbReference>
<accession>A0A9X0HN56</accession>
<proteinExistence type="predicted"/>
<feature type="domain" description="DUF218" evidence="1">
    <location>
        <begin position="12"/>
        <end position="142"/>
    </location>
</feature>
<comment type="caution">
    <text evidence="2">The sequence shown here is derived from an EMBL/GenBank/DDBJ whole genome shotgun (WGS) entry which is preliminary data.</text>
</comment>
<dbReference type="Pfam" id="PF02698">
    <property type="entry name" value="DUF218"/>
    <property type="match status" value="1"/>
</dbReference>
<dbReference type="InterPro" id="IPR003848">
    <property type="entry name" value="DUF218"/>
</dbReference>
<sequence>MDGLDDNPQPADCILILGNTVNPNGTLSARLQARLDKGLELYRQKLAPVVMVSGGLGKEGHYEGRAMAAYLEAAGVPADAIIEDNLGNTTRATAQNFAAVAQRQQLGSVLVVSQFYHITRTKMLLKQQGNHQVYGAHADYFELRDMYSLLREIPAYYRYAFN</sequence>
<dbReference type="Gene3D" id="3.40.50.620">
    <property type="entry name" value="HUPs"/>
    <property type="match status" value="1"/>
</dbReference>
<dbReference type="InterPro" id="IPR051599">
    <property type="entry name" value="Cell_Envelope_Assoc"/>
</dbReference>
<evidence type="ECO:0000313" key="3">
    <source>
        <dbReference type="Proteomes" id="UP000054223"/>
    </source>
</evidence>
<reference evidence="2 3" key="1">
    <citation type="submission" date="2015-11" db="EMBL/GenBank/DDBJ databases">
        <title>Solirubrum puertoriconensis gen. nov. an environmental bacteria isolated in Puerto Rico.</title>
        <authorList>
            <person name="Cuebas-Irizarry M.F."/>
            <person name="Montalvo-Rodriguez R."/>
        </authorList>
    </citation>
    <scope>NUCLEOTIDE SEQUENCE [LARGE SCALE GENOMIC DNA]</scope>
    <source>
        <strain evidence="2 3">MC1A</strain>
    </source>
</reference>
<dbReference type="Proteomes" id="UP000054223">
    <property type="component" value="Unassembled WGS sequence"/>
</dbReference>
<dbReference type="PANTHER" id="PTHR30336:SF20">
    <property type="entry name" value="DUF218 DOMAIN-CONTAINING PROTEIN"/>
    <property type="match status" value="1"/>
</dbReference>
<gene>
    <name evidence="2" type="ORF">ASU33_09455</name>
</gene>
<dbReference type="EMBL" id="LNAL01000006">
    <property type="protein sequence ID" value="KUG08948.1"/>
    <property type="molecule type" value="Genomic_DNA"/>
</dbReference>
<dbReference type="PANTHER" id="PTHR30336">
    <property type="entry name" value="INNER MEMBRANE PROTEIN, PROBABLE PERMEASE"/>
    <property type="match status" value="1"/>
</dbReference>
<name>A0A9X0HN56_SOLP1</name>
<evidence type="ECO:0000259" key="1">
    <source>
        <dbReference type="Pfam" id="PF02698"/>
    </source>
</evidence>
<dbReference type="GO" id="GO:0005886">
    <property type="term" value="C:plasma membrane"/>
    <property type="evidence" value="ECO:0007669"/>
    <property type="project" value="TreeGrafter"/>
</dbReference>
<protein>
    <recommendedName>
        <fullName evidence="1">DUF218 domain-containing protein</fullName>
    </recommendedName>
</protein>